<dbReference type="PANTHER" id="PTHR30634:SF7">
    <property type="entry name" value="VWA DOMAIN-CONTAINING PROTEIN"/>
    <property type="match status" value="1"/>
</dbReference>
<dbReference type="Pfam" id="PF18934">
    <property type="entry name" value="DUF5682"/>
    <property type="match status" value="2"/>
</dbReference>
<feature type="compositionally biased region" description="Low complexity" evidence="1">
    <location>
        <begin position="1068"/>
        <end position="1085"/>
    </location>
</feature>
<feature type="region of interest" description="Disordered" evidence="1">
    <location>
        <begin position="1242"/>
        <end position="1264"/>
    </location>
</feature>
<protein>
    <submittedName>
        <fullName evidence="2">DUF5682 family protein</fullName>
    </submittedName>
</protein>
<dbReference type="InterPro" id="IPR050458">
    <property type="entry name" value="LolB"/>
</dbReference>
<sequence>MSESTTSEERATTPERRGTAPEKRTGAAEERVAASEEAATAPESRVTVPERLTADSEEQTGAIAEREAAPDGRTAVVGTPRRPDGAARLDAGLTRPVAGPTRRAAVTTRQPVAEASAAVPPQGSVARPATPEAAVAALAADGPGLPFLIGVRHHAPSLAAAVPALLDAAAPDVLLVELPAEFQPWLGWLAHEETRAPVALAAVPAGGPGAGGEQGPAFYPFADFSPELAALRWAARNGVPAVACDLPLADRAWARGGPDAPAPAPGADSVPVSEKDSAPIPGEGHGLSAALRSRLTGRDGDDLWDRLVEAPAPGSPPEALRRAALLTGWALRHEAEARRGVDGTDLVREACMREHIAEALANGRRPAVVVGAFHTPALLPYAAGAATAPAVDAPDAAQAPEDAPDAPSALADAPDAPDVLDVPDAPKVPAGPSDAPNAPAGAPDASAAGAPDTPSTPEDAAAASVGVPLTPADAPNAPAREPGAGATEVGATGTGATEAGATRAETCTVSLIPYTYPLLDSRSGYPAGIRDPEWQHTVLDAAGDPAALHEALIRTAVRVCADLRGQGHPYGPADGREVVRVAGDLARLRDLPAPGRGELLEAVQTVLGRGETYGTGRAVAHALERVLVGTRTGRPAPAAPRSGLGPAVEAETEVLSLPGPADAHEKAPRDLRLDPARSALDGRRELLLRRLTVCGIPYAQEQEVTGAAGSEGLTTRWQVRWTPATAAMLTAAGARGVTPAQAAEGVLRGRHATERAEGGPTAAQVVRGLTEAVTCGLPALADERLTELAAVLPASGTLPELLAGLDLLDRVAAGHLPGLGAPSAPSPSKASPDALAPLPTRIAHAVELLTSAAVRQVDGLTGSEEPEDARALLELAQRADRVGGIRLADALARLAADGTPLIAAAAGAVRVLTGHERAETFGVRVASWVDAAVDGSSRAALTARLTGVLTAAGPLLTVGVAALDPLLHRVVELEDTAFLARLPALRGGFDTLSPAARDRLLDTVEERLGERVDIADADDPVESTRRAVADLAARDLLTRLGLPVPSPVDTEGHAPSAHATAPAPPTASAPVAAFTTVPRPAAASAPVPPPSTPASSSDATTGTARPSGPEPATITGTTRPSGPEPATITGTTRPSGPEPGTDTTTPAPADPARSRTAGTAPATGSEAVPGTITGTVTGPSSGNGTDAATGTAAPPTGLGTGTATVRTLAPADRWRLVLGRRPDQLPSGAARLATALDELYGAGRGEGSRGGLPMSGRGRGGREAPFPGVREWSEELAALFGPGVREEVLAAAAATGRQDVLTELDPAAATPSVELLRTVLRYAGGLPEARLAALRPLVRRLVDELTRQLATQLRPALTGTMLARPTRRPGGRLDLPRTLRANLATARRTADGTVQVVPEKPVFRSRARRSADWRLILVTDVSGSMEASTIWSALTASVLAGVPTLSTHFLAFSTEVVDLTGHVHDPLSLLLEVSVGGGTHIAAGLRHARSLITVPSRTLVVVISDFEEGAPLGGLLSEVRALVATGCHVLGCASLDDAGRPRYSTGVAGQLVAAGMPVAALSPLELARWIGEKTA</sequence>
<feature type="compositionally biased region" description="Low complexity" evidence="1">
    <location>
        <begin position="1168"/>
        <end position="1203"/>
    </location>
</feature>
<dbReference type="RefSeq" id="WP_311605641.1">
    <property type="nucleotide sequence ID" value="NZ_JAVRFG010000059.1"/>
</dbReference>
<dbReference type="Pfam" id="PF05762">
    <property type="entry name" value="VWA_CoxE"/>
    <property type="match status" value="1"/>
</dbReference>
<dbReference type="InterPro" id="IPR043737">
    <property type="entry name" value="DUF5682"/>
</dbReference>
<feature type="compositionally biased region" description="Basic and acidic residues" evidence="1">
    <location>
        <begin position="7"/>
        <end position="34"/>
    </location>
</feature>
<comment type="caution">
    <text evidence="2">The sequence shown here is derived from an EMBL/GenBank/DDBJ whole genome shotgun (WGS) entry which is preliminary data.</text>
</comment>
<dbReference type="Proteomes" id="UP001180556">
    <property type="component" value="Unassembled WGS sequence"/>
</dbReference>
<evidence type="ECO:0000313" key="2">
    <source>
        <dbReference type="EMBL" id="MDT0494772.1"/>
    </source>
</evidence>
<feature type="compositionally biased region" description="Low complexity" evidence="1">
    <location>
        <begin position="1093"/>
        <end position="1104"/>
    </location>
</feature>
<dbReference type="PANTHER" id="PTHR30634">
    <property type="entry name" value="OUTER MEMBRANE LOLAB LIPOPROTEIN INSERTION APPARATUS"/>
    <property type="match status" value="1"/>
</dbReference>
<keyword evidence="3" id="KW-1185">Reference proteome</keyword>
<feature type="compositionally biased region" description="Low complexity" evidence="1">
    <location>
        <begin position="483"/>
        <end position="498"/>
    </location>
</feature>
<feature type="region of interest" description="Disordered" evidence="1">
    <location>
        <begin position="256"/>
        <end position="288"/>
    </location>
</feature>
<name>A0ABU2WCJ2_9ACTN</name>
<feature type="compositionally biased region" description="Low complexity" evidence="1">
    <location>
        <begin position="1134"/>
        <end position="1157"/>
    </location>
</feature>
<evidence type="ECO:0000256" key="1">
    <source>
        <dbReference type="SAM" id="MobiDB-lite"/>
    </source>
</evidence>
<feature type="region of interest" description="Disordered" evidence="1">
    <location>
        <begin position="1"/>
        <end position="88"/>
    </location>
</feature>
<accession>A0ABU2WCJ2</accession>
<evidence type="ECO:0000313" key="3">
    <source>
        <dbReference type="Proteomes" id="UP001180556"/>
    </source>
</evidence>
<gene>
    <name evidence="2" type="ORF">RM717_30190</name>
</gene>
<dbReference type="SUPFAM" id="SSF53300">
    <property type="entry name" value="vWA-like"/>
    <property type="match status" value="1"/>
</dbReference>
<dbReference type="EMBL" id="JAVRFG010000059">
    <property type="protein sequence ID" value="MDT0494772.1"/>
    <property type="molecule type" value="Genomic_DNA"/>
</dbReference>
<reference evidence="3" key="1">
    <citation type="submission" date="2023-07" db="EMBL/GenBank/DDBJ databases">
        <title>30 novel species of actinomycetes from the DSMZ collection.</title>
        <authorList>
            <person name="Nouioui I."/>
        </authorList>
    </citation>
    <scope>NUCLEOTIDE SEQUENCE [LARGE SCALE GENOMIC DNA]</scope>
    <source>
        <strain evidence="3">DSM 40932</strain>
    </source>
</reference>
<organism evidence="2 3">
    <name type="scientific">Streptomyces stephensoniae</name>
    <dbReference type="NCBI Taxonomy" id="3375367"/>
    <lineage>
        <taxon>Bacteria</taxon>
        <taxon>Bacillati</taxon>
        <taxon>Actinomycetota</taxon>
        <taxon>Actinomycetes</taxon>
        <taxon>Kitasatosporales</taxon>
        <taxon>Streptomycetaceae</taxon>
        <taxon>Streptomyces</taxon>
    </lineage>
</organism>
<dbReference type="InterPro" id="IPR036465">
    <property type="entry name" value="vWFA_dom_sf"/>
</dbReference>
<feature type="region of interest" description="Disordered" evidence="1">
    <location>
        <begin position="393"/>
        <end position="498"/>
    </location>
</feature>
<proteinExistence type="predicted"/>
<dbReference type="InterPro" id="IPR008912">
    <property type="entry name" value="Uncharacterised_CoxE"/>
</dbReference>
<feature type="compositionally biased region" description="Low complexity" evidence="1">
    <location>
        <begin position="393"/>
        <end position="457"/>
    </location>
</feature>
<feature type="region of interest" description="Disordered" evidence="1">
    <location>
        <begin position="1044"/>
        <end position="1203"/>
    </location>
</feature>